<feature type="signal peptide" evidence="1">
    <location>
        <begin position="1"/>
        <end position="31"/>
    </location>
</feature>
<reference evidence="2 3" key="1">
    <citation type="submission" date="2016-11" db="EMBL/GenBank/DDBJ databases">
        <title>Draft Genome Assembly of Colletotrichum chlorophyti a pathogen of herbaceous plants.</title>
        <authorList>
            <person name="Gan P."/>
            <person name="Narusaka M."/>
            <person name="Tsushima A."/>
            <person name="Narusaka Y."/>
            <person name="Takano Y."/>
            <person name="Shirasu K."/>
        </authorList>
    </citation>
    <scope>NUCLEOTIDE SEQUENCE [LARGE SCALE GENOMIC DNA]</scope>
    <source>
        <strain evidence="2 3">NTL11</strain>
    </source>
</reference>
<dbReference type="Proteomes" id="UP000186583">
    <property type="component" value="Unassembled WGS sequence"/>
</dbReference>
<protein>
    <submittedName>
        <fullName evidence="2">Uncharacterized protein</fullName>
    </submittedName>
</protein>
<organism evidence="2 3">
    <name type="scientific">Colletotrichum chlorophyti</name>
    <dbReference type="NCBI Taxonomy" id="708187"/>
    <lineage>
        <taxon>Eukaryota</taxon>
        <taxon>Fungi</taxon>
        <taxon>Dikarya</taxon>
        <taxon>Ascomycota</taxon>
        <taxon>Pezizomycotina</taxon>
        <taxon>Sordariomycetes</taxon>
        <taxon>Hypocreomycetidae</taxon>
        <taxon>Glomerellales</taxon>
        <taxon>Glomerellaceae</taxon>
        <taxon>Colletotrichum</taxon>
    </lineage>
</organism>
<feature type="chain" id="PRO_5012299606" evidence="1">
    <location>
        <begin position="32"/>
        <end position="179"/>
    </location>
</feature>
<dbReference type="OrthoDB" id="2342176at2759"/>
<proteinExistence type="predicted"/>
<keyword evidence="3" id="KW-1185">Reference proteome</keyword>
<keyword evidence="1" id="KW-0732">Signal</keyword>
<evidence type="ECO:0000313" key="2">
    <source>
        <dbReference type="EMBL" id="OLN88058.1"/>
    </source>
</evidence>
<evidence type="ECO:0000313" key="3">
    <source>
        <dbReference type="Proteomes" id="UP000186583"/>
    </source>
</evidence>
<sequence>MASQAQNLPFGRLLAIFLLLVCGIFSPGASANASPALDPAAVNATLQDISILYLDTDAACTDNEGQWNCLSDKFQHCSGGRWSAAVPCGGGGGLDVSKGWSGAETLCTPLGRTDLVEFDGECSAAWGFGSGNNGGGGWNGGGGGVSCNNNRCYYGAGSRVGVGRWVYVVVTVAAVVGFW</sequence>
<dbReference type="AlphaFoldDB" id="A0A1Q8RUK0"/>
<evidence type="ECO:0000256" key="1">
    <source>
        <dbReference type="SAM" id="SignalP"/>
    </source>
</evidence>
<dbReference type="EMBL" id="MPGH01000088">
    <property type="protein sequence ID" value="OLN88058.1"/>
    <property type="molecule type" value="Genomic_DNA"/>
</dbReference>
<comment type="caution">
    <text evidence="2">The sequence shown here is derived from an EMBL/GenBank/DDBJ whole genome shotgun (WGS) entry which is preliminary data.</text>
</comment>
<name>A0A1Q8RUK0_9PEZI</name>
<gene>
    <name evidence="2" type="ORF">CCHL11_00216</name>
</gene>
<accession>A0A1Q8RUK0</accession>